<reference evidence="2" key="1">
    <citation type="journal article" date="2021" name="Nat. Commun.">
        <title>Genetic determinants of endophytism in the Arabidopsis root mycobiome.</title>
        <authorList>
            <person name="Mesny F."/>
            <person name="Miyauchi S."/>
            <person name="Thiergart T."/>
            <person name="Pickel B."/>
            <person name="Atanasova L."/>
            <person name="Karlsson M."/>
            <person name="Huettel B."/>
            <person name="Barry K.W."/>
            <person name="Haridas S."/>
            <person name="Chen C."/>
            <person name="Bauer D."/>
            <person name="Andreopoulos W."/>
            <person name="Pangilinan J."/>
            <person name="LaButti K."/>
            <person name="Riley R."/>
            <person name="Lipzen A."/>
            <person name="Clum A."/>
            <person name="Drula E."/>
            <person name="Henrissat B."/>
            <person name="Kohler A."/>
            <person name="Grigoriev I.V."/>
            <person name="Martin F.M."/>
            <person name="Hacquard S."/>
        </authorList>
    </citation>
    <scope>NUCLEOTIDE SEQUENCE</scope>
    <source>
        <strain evidence="2">MPI-CAGE-AT-0016</strain>
    </source>
</reference>
<dbReference type="AlphaFoldDB" id="A0A8K0X2Z9"/>
<comment type="caution">
    <text evidence="2">The sequence shown here is derived from an EMBL/GenBank/DDBJ whole genome shotgun (WGS) entry which is preliminary data.</text>
</comment>
<dbReference type="OrthoDB" id="4849025at2759"/>
<evidence type="ECO:0000313" key="2">
    <source>
        <dbReference type="EMBL" id="KAH7362186.1"/>
    </source>
</evidence>
<proteinExistence type="predicted"/>
<evidence type="ECO:0000313" key="3">
    <source>
        <dbReference type="Proteomes" id="UP000813385"/>
    </source>
</evidence>
<dbReference type="Proteomes" id="UP000813385">
    <property type="component" value="Unassembled WGS sequence"/>
</dbReference>
<keyword evidence="3" id="KW-1185">Reference proteome</keyword>
<name>A0A8K0X2Z9_9PEZI</name>
<dbReference type="EMBL" id="JAGPXD010000003">
    <property type="protein sequence ID" value="KAH7362186.1"/>
    <property type="molecule type" value="Genomic_DNA"/>
</dbReference>
<accession>A0A8K0X2Z9</accession>
<sequence>MCSHPSLALPLSGTLLNDAIAIVQFPSPEAIDGDPKIVDRHLEAWASGKIGKTACDEQTLCALKRFCEKLKFYIEDYISKATSSFPARAYLDTPSPIPQTRKEHTIQMKDLLSSESERLMTAFIEYELLCKINCFSRSTPRFNFKHLERCGGRTVSPWRAETLQCVFEYIRSLYGALFARSSNAWLPTDCTQLVFPDNVLFGVQQYAEDMDLHPSVSPYMADTLAAFGFDLITSLLDECEGVSSEPRHGRGLFHGLARWLRWTRTCGLSPWLNPLSATPDLSWPDSPALCQRLLQLIPNTTDEEERLSMALVKGGGNRIDENLGTQLHRQMQIYRQRAWVFFDDARLFPESSRPMPCFPTAEEIISAEARAIRQYTGINGARVQHRSRFWHETKMPPYMDPVRTATADEDTWDDKGTPQ</sequence>
<gene>
    <name evidence="2" type="ORF">B0T11DRAFT_297657</name>
</gene>
<evidence type="ECO:0000256" key="1">
    <source>
        <dbReference type="SAM" id="MobiDB-lite"/>
    </source>
</evidence>
<feature type="region of interest" description="Disordered" evidence="1">
    <location>
        <begin position="400"/>
        <end position="419"/>
    </location>
</feature>
<organism evidence="2 3">
    <name type="scientific">Plectosphaerella cucumerina</name>
    <dbReference type="NCBI Taxonomy" id="40658"/>
    <lineage>
        <taxon>Eukaryota</taxon>
        <taxon>Fungi</taxon>
        <taxon>Dikarya</taxon>
        <taxon>Ascomycota</taxon>
        <taxon>Pezizomycotina</taxon>
        <taxon>Sordariomycetes</taxon>
        <taxon>Hypocreomycetidae</taxon>
        <taxon>Glomerellales</taxon>
        <taxon>Plectosphaerellaceae</taxon>
        <taxon>Plectosphaerella</taxon>
    </lineage>
</organism>
<protein>
    <submittedName>
        <fullName evidence="2">Uncharacterized protein</fullName>
    </submittedName>
</protein>